<keyword evidence="4" id="KW-0378">Hydrolase</keyword>
<keyword evidence="3" id="KW-0479">Metal-binding</keyword>
<evidence type="ECO:0000256" key="2">
    <source>
        <dbReference type="ARBA" id="ARBA00022670"/>
    </source>
</evidence>
<evidence type="ECO:0000256" key="3">
    <source>
        <dbReference type="ARBA" id="ARBA00022723"/>
    </source>
</evidence>
<comment type="cofactor">
    <cofactor evidence="1">
        <name>Zn(2+)</name>
        <dbReference type="ChEBI" id="CHEBI:29105"/>
    </cofactor>
</comment>
<feature type="compositionally biased region" description="Polar residues" evidence="7">
    <location>
        <begin position="58"/>
        <end position="70"/>
    </location>
</feature>
<evidence type="ECO:0000313" key="8">
    <source>
        <dbReference type="EMBL" id="KAL0262339.1"/>
    </source>
</evidence>
<evidence type="ECO:0000256" key="5">
    <source>
        <dbReference type="ARBA" id="ARBA00022833"/>
    </source>
</evidence>
<evidence type="ECO:0000256" key="1">
    <source>
        <dbReference type="ARBA" id="ARBA00001947"/>
    </source>
</evidence>
<protein>
    <submittedName>
        <fullName evidence="8">Uncharacterized protein</fullName>
    </submittedName>
</protein>
<evidence type="ECO:0000256" key="7">
    <source>
        <dbReference type="SAM" id="MobiDB-lite"/>
    </source>
</evidence>
<gene>
    <name evidence="8" type="ORF">SLS55_003785</name>
</gene>
<dbReference type="GeneID" id="92007870"/>
<dbReference type="PANTHER" id="PTHR37016">
    <property type="match status" value="1"/>
</dbReference>
<accession>A0ABR3CP60</accession>
<dbReference type="InterPro" id="IPR050414">
    <property type="entry name" value="Fungal_M35_metalloproteases"/>
</dbReference>
<evidence type="ECO:0000256" key="4">
    <source>
        <dbReference type="ARBA" id="ARBA00022801"/>
    </source>
</evidence>
<sequence length="79" mass="8324">MNGTAVDLNKRDTPLDVKLEMVGNSEVKATLTNNGASALKLFKVGSILDKTAVEKTEVNSAGTYPTSDNTPPTPKHPSP</sequence>
<dbReference type="RefSeq" id="XP_066635368.1">
    <property type="nucleotide sequence ID" value="XM_066775249.1"/>
</dbReference>
<evidence type="ECO:0000313" key="9">
    <source>
        <dbReference type="Proteomes" id="UP001430584"/>
    </source>
</evidence>
<dbReference type="Gene3D" id="2.60.40.2970">
    <property type="match status" value="1"/>
</dbReference>
<organism evidence="8 9">
    <name type="scientific">Diplodia seriata</name>
    <dbReference type="NCBI Taxonomy" id="420778"/>
    <lineage>
        <taxon>Eukaryota</taxon>
        <taxon>Fungi</taxon>
        <taxon>Dikarya</taxon>
        <taxon>Ascomycota</taxon>
        <taxon>Pezizomycotina</taxon>
        <taxon>Dothideomycetes</taxon>
        <taxon>Dothideomycetes incertae sedis</taxon>
        <taxon>Botryosphaeriales</taxon>
        <taxon>Botryosphaeriaceae</taxon>
        <taxon>Diplodia</taxon>
    </lineage>
</organism>
<comment type="caution">
    <text evidence="8">The sequence shown here is derived from an EMBL/GenBank/DDBJ whole genome shotgun (WGS) entry which is preliminary data.</text>
</comment>
<dbReference type="Proteomes" id="UP001430584">
    <property type="component" value="Unassembled WGS sequence"/>
</dbReference>
<keyword evidence="9" id="KW-1185">Reference proteome</keyword>
<keyword evidence="6" id="KW-0482">Metalloprotease</keyword>
<feature type="region of interest" description="Disordered" evidence="7">
    <location>
        <begin position="55"/>
        <end position="79"/>
    </location>
</feature>
<dbReference type="EMBL" id="JAJVCZ030000003">
    <property type="protein sequence ID" value="KAL0262339.1"/>
    <property type="molecule type" value="Genomic_DNA"/>
</dbReference>
<name>A0ABR3CP60_9PEZI</name>
<dbReference type="PANTHER" id="PTHR37016:SF2">
    <property type="entry name" value="NEUTRAL PROTEASE 2 HOMOLOG SNOG_02177"/>
    <property type="match status" value="1"/>
</dbReference>
<keyword evidence="5" id="KW-0862">Zinc</keyword>
<reference evidence="8 9" key="1">
    <citation type="submission" date="2024-02" db="EMBL/GenBank/DDBJ databases">
        <title>De novo assembly and annotation of 12 fungi associated with fruit tree decline syndrome in Ontario, Canada.</title>
        <authorList>
            <person name="Sulman M."/>
            <person name="Ellouze W."/>
            <person name="Ilyukhin E."/>
        </authorList>
    </citation>
    <scope>NUCLEOTIDE SEQUENCE [LARGE SCALE GENOMIC DNA]</scope>
    <source>
        <strain evidence="8 9">FDS-637</strain>
    </source>
</reference>
<proteinExistence type="predicted"/>
<evidence type="ECO:0000256" key="6">
    <source>
        <dbReference type="ARBA" id="ARBA00023049"/>
    </source>
</evidence>
<keyword evidence="2" id="KW-0645">Protease</keyword>